<proteinExistence type="predicted"/>
<reference evidence="1 2" key="1">
    <citation type="submission" date="2019-03" db="EMBL/GenBank/DDBJ databases">
        <title>Genomic analyses of the natural microbiome of Caenorhabditis elegans.</title>
        <authorList>
            <person name="Samuel B."/>
        </authorList>
    </citation>
    <scope>NUCLEOTIDE SEQUENCE [LARGE SCALE GENOMIC DNA]</scope>
    <source>
        <strain evidence="1 2">JUb65</strain>
    </source>
</reference>
<dbReference type="EMBL" id="SNVW01000011">
    <property type="protein sequence ID" value="TDN42562.1"/>
    <property type="molecule type" value="Genomic_DNA"/>
</dbReference>
<sequence>MTPPTGRGARSQQPEDIAARERLAAWAKAYSDAVVDGVLHYRDKRGMRNSDLMARLDQLGWTVTSNTLAGILSKKRTSMPVTDVMLFAAALNVPPAALLFSTHRGEELRLYPAATRTVPPYQAVKWFSGSSALPLAAFDDDFVDLADDYYEVGDIVARTEEIDEAARAFRDLHAGLLAAEQRGDDVASTLDQAQAALEALAERRRYLRVFHPEAALPTVRPALAFVDQPKRNWPALPLAEFTTDHELRLALRDQSATPQQRADSSGQLDQLEVSRKKLLEGGISGEA</sequence>
<organism evidence="1 2">
    <name type="scientific">Curtobacterium flaccumfaciens</name>
    <dbReference type="NCBI Taxonomy" id="2035"/>
    <lineage>
        <taxon>Bacteria</taxon>
        <taxon>Bacillati</taxon>
        <taxon>Actinomycetota</taxon>
        <taxon>Actinomycetes</taxon>
        <taxon>Micrococcales</taxon>
        <taxon>Microbacteriaceae</taxon>
        <taxon>Curtobacterium</taxon>
    </lineage>
</organism>
<dbReference type="Proteomes" id="UP000295764">
    <property type="component" value="Unassembled WGS sequence"/>
</dbReference>
<comment type="caution">
    <text evidence="1">The sequence shown here is derived from an EMBL/GenBank/DDBJ whole genome shotgun (WGS) entry which is preliminary data.</text>
</comment>
<gene>
    <name evidence="1" type="ORF">EDF64_11137</name>
</gene>
<evidence type="ECO:0000313" key="2">
    <source>
        <dbReference type="Proteomes" id="UP000295764"/>
    </source>
</evidence>
<name>A0A4V6PQD8_9MICO</name>
<dbReference type="AlphaFoldDB" id="A0A4V6PQD8"/>
<accession>A0A4V6PQD8</accession>
<dbReference type="RefSeq" id="WP_166645750.1">
    <property type="nucleotide sequence ID" value="NZ_SNVW01000011.1"/>
</dbReference>
<evidence type="ECO:0000313" key="1">
    <source>
        <dbReference type="EMBL" id="TDN42562.1"/>
    </source>
</evidence>
<protein>
    <submittedName>
        <fullName evidence="1">Uncharacterized protein</fullName>
    </submittedName>
</protein>